<dbReference type="PANTHER" id="PTHR33054">
    <property type="entry name" value="CCHC-TYPE DOMAIN-CONTAINING PROTEIN"/>
    <property type="match status" value="1"/>
</dbReference>
<evidence type="ECO:0000256" key="1">
    <source>
        <dbReference type="PROSITE-ProRule" id="PRU00047"/>
    </source>
</evidence>
<dbReference type="AlphaFoldDB" id="A0A7J0D6U1"/>
<keyword evidence="6" id="KW-1185">Reference proteome</keyword>
<organism evidence="5 6">
    <name type="scientific">Actinidia rufa</name>
    <dbReference type="NCBI Taxonomy" id="165716"/>
    <lineage>
        <taxon>Eukaryota</taxon>
        <taxon>Viridiplantae</taxon>
        <taxon>Streptophyta</taxon>
        <taxon>Embryophyta</taxon>
        <taxon>Tracheophyta</taxon>
        <taxon>Spermatophyta</taxon>
        <taxon>Magnoliopsida</taxon>
        <taxon>eudicotyledons</taxon>
        <taxon>Gunneridae</taxon>
        <taxon>Pentapetalae</taxon>
        <taxon>asterids</taxon>
        <taxon>Ericales</taxon>
        <taxon>Actinidiaceae</taxon>
        <taxon>Actinidia</taxon>
    </lineage>
</organism>
<protein>
    <recommendedName>
        <fullName evidence="4">CCHC-type domain-containing protein</fullName>
    </recommendedName>
</protein>
<feature type="compositionally biased region" description="Basic and acidic residues" evidence="3">
    <location>
        <begin position="654"/>
        <end position="672"/>
    </location>
</feature>
<feature type="compositionally biased region" description="Polar residues" evidence="3">
    <location>
        <begin position="820"/>
        <end position="829"/>
    </location>
</feature>
<feature type="region of interest" description="Disordered" evidence="3">
    <location>
        <begin position="1"/>
        <end position="32"/>
    </location>
</feature>
<dbReference type="GO" id="GO:0003676">
    <property type="term" value="F:nucleic acid binding"/>
    <property type="evidence" value="ECO:0007669"/>
    <property type="project" value="InterPro"/>
</dbReference>
<comment type="caution">
    <text evidence="5">The sequence shown here is derived from an EMBL/GenBank/DDBJ whole genome shotgun (WGS) entry which is preliminary data.</text>
</comment>
<reference evidence="6" key="1">
    <citation type="submission" date="2019-07" db="EMBL/GenBank/DDBJ databases">
        <title>De Novo Assembly of kiwifruit Actinidia rufa.</title>
        <authorList>
            <person name="Sugita-Konishi S."/>
            <person name="Sato K."/>
            <person name="Mori E."/>
            <person name="Abe Y."/>
            <person name="Kisaki G."/>
            <person name="Hamano K."/>
            <person name="Suezawa K."/>
            <person name="Otani M."/>
            <person name="Fukuda T."/>
            <person name="Manabe T."/>
            <person name="Gomi K."/>
            <person name="Tabuchi M."/>
            <person name="Akimitsu K."/>
            <person name="Kataoka I."/>
        </authorList>
    </citation>
    <scope>NUCLEOTIDE SEQUENCE [LARGE SCALE GENOMIC DNA]</scope>
    <source>
        <strain evidence="6">cv. Fuchu</strain>
    </source>
</reference>
<feature type="compositionally biased region" description="Basic and acidic residues" evidence="3">
    <location>
        <begin position="7"/>
        <end position="25"/>
    </location>
</feature>
<evidence type="ECO:0000256" key="3">
    <source>
        <dbReference type="SAM" id="MobiDB-lite"/>
    </source>
</evidence>
<dbReference type="Gene3D" id="4.10.60.10">
    <property type="entry name" value="Zinc finger, CCHC-type"/>
    <property type="match status" value="1"/>
</dbReference>
<keyword evidence="1" id="KW-0863">Zinc-finger</keyword>
<keyword evidence="1" id="KW-0862">Zinc</keyword>
<feature type="region of interest" description="Disordered" evidence="3">
    <location>
        <begin position="649"/>
        <end position="684"/>
    </location>
</feature>
<evidence type="ECO:0000313" key="5">
    <source>
        <dbReference type="EMBL" id="GFS28482.1"/>
    </source>
</evidence>
<dbReference type="Pfam" id="PF24925">
    <property type="entry name" value="DUF7746"/>
    <property type="match status" value="1"/>
</dbReference>
<evidence type="ECO:0000256" key="2">
    <source>
        <dbReference type="SAM" id="Coils"/>
    </source>
</evidence>
<sequence length="1172" mass="133214">MAGNREASPKKIESLREDDADDTQKRHTSSSFLLPPKEKLQLRVIDRNSCSWAGGPLSKGLIHIIGYALSKENSKLGWLFSGHLKERERQPYSFTQLVRQVEQMGQMALKEDGLSTFSKAREQLNIHVLKKQSFRPRQEGEDEVGLSLRKRLGRVRSILQRQGFLRKTRLLTLLVFTTGISQKVKPSSVLIPIDWAVKFDENRPKGLTPQASNNSDHIKSLDDGVVRLTLRSRRPDEDQGRMVYPLQSKTVHEELQRVKETIKEDLQQIKRVEEEIRDEVQQVARRLLKKAFDSQGGYRFFQPSRKPHLCWSSDCNGYPVLLTTDWCDRLCVGAQHNEEGAEDEIEPDRRISTMKTCELSSEEESVSEDTSTSSNEDYRHISMAKKYFERPPPIDLAFGDPIKAHDGFNDQSIYPWSIDGLHPEQINRMLGMMIAASNAYLHGKNEAETAYRLITEGFLGTLINWWDHLPKEAKAEIEASVRIDLSPGQPARDSEGQLIPNPVDSLLATIRTHFCGPLESDEKKHRAALMSLRIKSLDEYKWYKDVFLERVFYMPDCNRAVWKDKFLAGLPNGLGDLVRSRLKEDDLDLMTFGELFAAVDQLLIERCTQKKVENAEKKALSFGKNICWQFGIEPEKEWKPSKSYRRSKYRRKQYKEQHEKWSSEKKKFSEKHSSRRPSKGGKERRCYKCNKIGHYAKDCKAKRVGAAVQDQEDTSQTSDDGDTFKCRGNCLSSSDSSSSESSKVIGMMHHDEGSIEETSSELFMRSKKKEKTKVLPEHYVSQKAIDDLCRRAKTVHPTVNDFHGELKSLQQYTRSLDSRLSSLETQVRRASQRSDGGIRDTTRKKSPKKFIKSSDDSKEEFPNSEDEGDPSPSAYIGTMAQQAQKWVSQVTIPILESVYKDVFTVFDSESDYNCVRADLIPIITGNDVRRKPKLLMGRSYLLHGWCHPITGKMNGVERSHAMAPISSTIRLVSSKTTIEEEDGIQKESVMLSLRQLEDVFTRLNSLKLGFAAEDQADAWPDPVVVQGRADSMPSLVLGIESTPVSQKPISSHSPLASLVGMMTRKACERRTKPSHYWALTELLAAVKGKSLFLRVAFSIVVPMAFFPESANMKARWLTVESSPSLRSQVRFVRKVKMQAAPLLPLPTAFRGSCELCGFLLAEEERPPSDSKI</sequence>
<dbReference type="EMBL" id="BJWL01000044">
    <property type="protein sequence ID" value="GFS28482.1"/>
    <property type="molecule type" value="Genomic_DNA"/>
</dbReference>
<feature type="region of interest" description="Disordered" evidence="3">
    <location>
        <begin position="820"/>
        <end position="875"/>
    </location>
</feature>
<dbReference type="SMART" id="SM00343">
    <property type="entry name" value="ZnF_C2HC"/>
    <property type="match status" value="1"/>
</dbReference>
<feature type="coiled-coil region" evidence="2">
    <location>
        <begin position="252"/>
        <end position="286"/>
    </location>
</feature>
<dbReference type="PANTHER" id="PTHR33054:SF9">
    <property type="entry name" value="CCHC-TYPE DOMAIN-CONTAINING PROTEIN"/>
    <property type="match status" value="1"/>
</dbReference>
<keyword evidence="1" id="KW-0479">Metal-binding</keyword>
<dbReference type="Pfam" id="PF22909">
    <property type="entry name" value="Caulimovir_coat_dom"/>
    <property type="match status" value="1"/>
</dbReference>
<dbReference type="InterPro" id="IPR036875">
    <property type="entry name" value="Znf_CCHC_sf"/>
</dbReference>
<dbReference type="OrthoDB" id="1385607at2759"/>
<name>A0A7J0D6U1_9ERIC</name>
<dbReference type="InterPro" id="IPR001878">
    <property type="entry name" value="Znf_CCHC"/>
</dbReference>
<dbReference type="Proteomes" id="UP000585474">
    <property type="component" value="Unassembled WGS sequence"/>
</dbReference>
<dbReference type="GO" id="GO:0008270">
    <property type="term" value="F:zinc ion binding"/>
    <property type="evidence" value="ECO:0007669"/>
    <property type="project" value="UniProtKB-KW"/>
</dbReference>
<keyword evidence="2" id="KW-0175">Coiled coil</keyword>
<evidence type="ECO:0000313" key="6">
    <source>
        <dbReference type="Proteomes" id="UP000585474"/>
    </source>
</evidence>
<feature type="domain" description="CCHC-type" evidence="4">
    <location>
        <begin position="684"/>
        <end position="700"/>
    </location>
</feature>
<feature type="region of interest" description="Disordered" evidence="3">
    <location>
        <begin position="356"/>
        <end position="375"/>
    </location>
</feature>
<dbReference type="Pfam" id="PF00098">
    <property type="entry name" value="zf-CCHC"/>
    <property type="match status" value="1"/>
</dbReference>
<dbReference type="SUPFAM" id="SSF57756">
    <property type="entry name" value="Retrovirus zinc finger-like domains"/>
    <property type="match status" value="1"/>
</dbReference>
<dbReference type="PROSITE" id="PS50158">
    <property type="entry name" value="ZF_CCHC"/>
    <property type="match status" value="1"/>
</dbReference>
<proteinExistence type="predicted"/>
<dbReference type="InterPro" id="IPR056648">
    <property type="entry name" value="DUF7746"/>
</dbReference>
<accession>A0A7J0D6U1</accession>
<gene>
    <name evidence="5" type="ORF">Acr_00g0002010</name>
</gene>
<feature type="compositionally biased region" description="Basic and acidic residues" evidence="3">
    <location>
        <begin position="852"/>
        <end position="861"/>
    </location>
</feature>
<evidence type="ECO:0000259" key="4">
    <source>
        <dbReference type="PROSITE" id="PS50158"/>
    </source>
</evidence>